<evidence type="ECO:0000313" key="3">
    <source>
        <dbReference type="Proteomes" id="UP000242381"/>
    </source>
</evidence>
<evidence type="ECO:0000313" key="2">
    <source>
        <dbReference type="EMBL" id="ORE15829.1"/>
    </source>
</evidence>
<feature type="region of interest" description="Disordered" evidence="1">
    <location>
        <begin position="125"/>
        <end position="170"/>
    </location>
</feature>
<feature type="compositionally biased region" description="Basic and acidic residues" evidence="1">
    <location>
        <begin position="142"/>
        <end position="155"/>
    </location>
</feature>
<protein>
    <submittedName>
        <fullName evidence="2">Uncharacterized protein</fullName>
    </submittedName>
</protein>
<sequence>MTLPFIPFFIQDGSYNDGKLGRINFLYFFSTCQVPKLHVDLSKEQHDWSKGSQKQDYVFSLPFIKKQIAKMSFQNPVNFANYPKEEVKNIASRKIRATGSHFAPDRGRASEAGIKGGNLSSRNFVNLSEHASEPGDQNFSDDDLRRITRAKEAGRKGGKASGHNIEQETD</sequence>
<reference evidence="2 3" key="1">
    <citation type="journal article" date="2016" name="Proc. Natl. Acad. Sci. U.S.A.">
        <title>Lipid metabolic changes in an early divergent fungus govern the establishment of a mutualistic symbiosis with endobacteria.</title>
        <authorList>
            <person name="Lastovetsky O.A."/>
            <person name="Gaspar M.L."/>
            <person name="Mondo S.J."/>
            <person name="LaButti K.M."/>
            <person name="Sandor L."/>
            <person name="Grigoriev I.V."/>
            <person name="Henry S.A."/>
            <person name="Pawlowska T.E."/>
        </authorList>
    </citation>
    <scope>NUCLEOTIDE SEQUENCE [LARGE SCALE GENOMIC DNA]</scope>
    <source>
        <strain evidence="2 3">ATCC 11559</strain>
    </source>
</reference>
<dbReference type="EMBL" id="KV921408">
    <property type="protein sequence ID" value="ORE15829.1"/>
    <property type="molecule type" value="Genomic_DNA"/>
</dbReference>
<accession>A0A1X0RUZ6</accession>
<gene>
    <name evidence="2" type="ORF">BCV71DRAFT_273152</name>
</gene>
<dbReference type="AlphaFoldDB" id="A0A1X0RUZ6"/>
<proteinExistence type="predicted"/>
<dbReference type="Proteomes" id="UP000242381">
    <property type="component" value="Unassembled WGS sequence"/>
</dbReference>
<evidence type="ECO:0000256" key="1">
    <source>
        <dbReference type="SAM" id="MobiDB-lite"/>
    </source>
</evidence>
<organism evidence="2 3">
    <name type="scientific">Rhizopus microsporus</name>
    <dbReference type="NCBI Taxonomy" id="58291"/>
    <lineage>
        <taxon>Eukaryota</taxon>
        <taxon>Fungi</taxon>
        <taxon>Fungi incertae sedis</taxon>
        <taxon>Mucoromycota</taxon>
        <taxon>Mucoromycotina</taxon>
        <taxon>Mucoromycetes</taxon>
        <taxon>Mucorales</taxon>
        <taxon>Mucorineae</taxon>
        <taxon>Rhizopodaceae</taxon>
        <taxon>Rhizopus</taxon>
    </lineage>
</organism>
<name>A0A1X0RUZ6_RHIZD</name>